<comment type="caution">
    <text evidence="9">The sequence shown here is derived from an EMBL/GenBank/DDBJ whole genome shotgun (WGS) entry which is preliminary data.</text>
</comment>
<proteinExistence type="predicted"/>
<dbReference type="InterPro" id="IPR001750">
    <property type="entry name" value="ND/Mrp_TM"/>
</dbReference>
<feature type="transmembrane region" description="Helical" evidence="6">
    <location>
        <begin position="383"/>
        <end position="408"/>
    </location>
</feature>
<feature type="transmembrane region" description="Helical" evidence="6">
    <location>
        <begin position="342"/>
        <end position="363"/>
    </location>
</feature>
<dbReference type="PRINTS" id="PR01435">
    <property type="entry name" value="NPOXDRDTASE5"/>
</dbReference>
<feature type="transmembrane region" description="Helical" evidence="6">
    <location>
        <begin position="111"/>
        <end position="128"/>
    </location>
</feature>
<accession>A0ABW3FG75</accession>
<feature type="transmembrane region" description="Helical" evidence="6">
    <location>
        <begin position="470"/>
        <end position="492"/>
    </location>
</feature>
<feature type="transmembrane region" description="Helical" evidence="6">
    <location>
        <begin position="314"/>
        <end position="336"/>
    </location>
</feature>
<dbReference type="InterPro" id="IPR001516">
    <property type="entry name" value="Proton_antipo_N"/>
</dbReference>
<evidence type="ECO:0000256" key="1">
    <source>
        <dbReference type="ARBA" id="ARBA00004127"/>
    </source>
</evidence>
<reference evidence="10" key="1">
    <citation type="journal article" date="2019" name="Int. J. Syst. Evol. Microbiol.">
        <title>The Global Catalogue of Microorganisms (GCM) 10K type strain sequencing project: providing services to taxonomists for standard genome sequencing and annotation.</title>
        <authorList>
            <consortium name="The Broad Institute Genomics Platform"/>
            <consortium name="The Broad Institute Genome Sequencing Center for Infectious Disease"/>
            <person name="Wu L."/>
            <person name="Ma J."/>
        </authorList>
    </citation>
    <scope>NUCLEOTIDE SEQUENCE [LARGE SCALE GENOMIC DNA]</scope>
    <source>
        <strain evidence="10">CCUG 60023</strain>
    </source>
</reference>
<dbReference type="Pfam" id="PF00662">
    <property type="entry name" value="Proton_antipo_N"/>
    <property type="match status" value="1"/>
</dbReference>
<dbReference type="InterPro" id="IPR018393">
    <property type="entry name" value="NADHpl_OxRdtase_5_subgr"/>
</dbReference>
<evidence type="ECO:0000313" key="9">
    <source>
        <dbReference type="EMBL" id="MFD0917484.1"/>
    </source>
</evidence>
<gene>
    <name evidence="9" type="primary">nuoL</name>
    <name evidence="9" type="ORF">ACFQ14_13825</name>
</gene>
<keyword evidence="10" id="KW-1185">Reference proteome</keyword>
<feature type="domain" description="NADH-Ubiquinone oxidoreductase (complex I) chain 5 N-terminal" evidence="8">
    <location>
        <begin position="62"/>
        <end position="112"/>
    </location>
</feature>
<feature type="transmembrane region" description="Helical" evidence="6">
    <location>
        <begin position="535"/>
        <end position="555"/>
    </location>
</feature>
<evidence type="ECO:0000313" key="10">
    <source>
        <dbReference type="Proteomes" id="UP001597101"/>
    </source>
</evidence>
<dbReference type="NCBIfam" id="NF005141">
    <property type="entry name" value="PRK06590.1"/>
    <property type="match status" value="1"/>
</dbReference>
<feature type="transmembrane region" description="Helical" evidence="6">
    <location>
        <begin position="286"/>
        <end position="307"/>
    </location>
</feature>
<evidence type="ECO:0000256" key="4">
    <source>
        <dbReference type="ARBA" id="ARBA00023136"/>
    </source>
</evidence>
<feature type="transmembrane region" description="Helical" evidence="6">
    <location>
        <begin position="256"/>
        <end position="274"/>
    </location>
</feature>
<dbReference type="RefSeq" id="WP_377213346.1">
    <property type="nucleotide sequence ID" value="NZ_JBHTJV010000013.1"/>
</dbReference>
<dbReference type="PRINTS" id="PR01434">
    <property type="entry name" value="NADHDHGNASE5"/>
</dbReference>
<dbReference type="PANTHER" id="PTHR42829:SF2">
    <property type="entry name" value="NADH-UBIQUINONE OXIDOREDUCTASE CHAIN 5"/>
    <property type="match status" value="1"/>
</dbReference>
<keyword evidence="3 6" id="KW-1133">Transmembrane helix</keyword>
<evidence type="ECO:0000256" key="6">
    <source>
        <dbReference type="SAM" id="Phobius"/>
    </source>
</evidence>
<organism evidence="9 10">
    <name type="scientific">Pseudahrensia aquimaris</name>
    <dbReference type="NCBI Taxonomy" id="744461"/>
    <lineage>
        <taxon>Bacteria</taxon>
        <taxon>Pseudomonadati</taxon>
        <taxon>Pseudomonadota</taxon>
        <taxon>Alphaproteobacteria</taxon>
        <taxon>Hyphomicrobiales</taxon>
        <taxon>Ahrensiaceae</taxon>
        <taxon>Pseudahrensia</taxon>
    </lineage>
</organism>
<dbReference type="EMBL" id="JBHTJV010000013">
    <property type="protein sequence ID" value="MFD0917484.1"/>
    <property type="molecule type" value="Genomic_DNA"/>
</dbReference>
<evidence type="ECO:0000256" key="5">
    <source>
        <dbReference type="RuleBase" id="RU000320"/>
    </source>
</evidence>
<keyword evidence="4 6" id="KW-0472">Membrane</keyword>
<evidence type="ECO:0000259" key="8">
    <source>
        <dbReference type="Pfam" id="PF00662"/>
    </source>
</evidence>
<dbReference type="InterPro" id="IPR003945">
    <property type="entry name" value="NU5C-like"/>
</dbReference>
<dbReference type="PANTHER" id="PTHR42829">
    <property type="entry name" value="NADH-UBIQUINONE OXIDOREDUCTASE CHAIN 5"/>
    <property type="match status" value="1"/>
</dbReference>
<sequence>MLHLIVFLPLAGFLIAGLFGRQIGAKACEIITSGFLVIAAALSWYVFFSYSGEATTVQVAQWMQSGTFSVDWAFRLDRLTQVMLVVVNSVSALVHIYSMGYMSHDPHRPRFFAYLSLFTFAMLMLVTSDNLIQMFFGWEGVGLASYLLIGFWYKKPSANAAAIKAFVVNRVGDFGYALGIFGVFVLFDSVNFTTIFGNAASFDGSRTAFEFLGYQLTGDTAITVVCLLLFMGAMGKSAQFLLHTWLPDAMEGPTPVSALIHAATMVTAGVFLVARMSPIFELSTTALTFVTFIGATTAFFAATVALVQNDIKRVIAYSTCSQLGYMFAALGVGAYGAGIFHLFTHAFFKALLFLCAGSVIHAVSNEQDMRKMGGLRKQIPKTYWMMIIGTVAITGVGIPGTLIGTAGFFSKDAILESVFVGSNMYAGYAFWMLTTAAFFTSFYSWRLIFMTFHGKPRASADVMSHVHESSNVMLVPLYLLAFGALFAGIAFYSGFIGAHHEEGALDPHYLEFWNGALFLSAENKILELFHNVPKLVKWAATIVMIPGFLLAYWFYIRSPGLPAELARQHEGLYKFLLNKWYFDELYDLIFVRPASALGRLFWKQGDGRIIDGLGPDGVAARVQDITRGVTRLQSGYLYHYAFAMLIGAAALVTYMMFASGQ</sequence>
<feature type="transmembrane region" description="Helical" evidence="6">
    <location>
        <begin position="216"/>
        <end position="235"/>
    </location>
</feature>
<keyword evidence="2 5" id="KW-0812">Transmembrane</keyword>
<feature type="transmembrane region" description="Helical" evidence="6">
    <location>
        <begin position="134"/>
        <end position="153"/>
    </location>
</feature>
<feature type="transmembrane region" description="Helical" evidence="6">
    <location>
        <begin position="174"/>
        <end position="196"/>
    </location>
</feature>
<evidence type="ECO:0000259" key="7">
    <source>
        <dbReference type="Pfam" id="PF00361"/>
    </source>
</evidence>
<feature type="transmembrane region" description="Helical" evidence="6">
    <location>
        <begin position="30"/>
        <end position="48"/>
    </location>
</feature>
<dbReference type="Proteomes" id="UP001597101">
    <property type="component" value="Unassembled WGS sequence"/>
</dbReference>
<protein>
    <submittedName>
        <fullName evidence="9">NADH-quinone oxidoreductase subunit L</fullName>
    </submittedName>
</protein>
<evidence type="ECO:0000256" key="3">
    <source>
        <dbReference type="ARBA" id="ARBA00022989"/>
    </source>
</evidence>
<name>A0ABW3FG75_9HYPH</name>
<evidence type="ECO:0000256" key="2">
    <source>
        <dbReference type="ARBA" id="ARBA00022692"/>
    </source>
</evidence>
<comment type="subcellular location">
    <subcellularLocation>
        <location evidence="1">Endomembrane system</location>
        <topology evidence="1">Multi-pass membrane protein</topology>
    </subcellularLocation>
    <subcellularLocation>
        <location evidence="5">Membrane</location>
        <topology evidence="5">Multi-pass membrane protein</topology>
    </subcellularLocation>
</comment>
<dbReference type="NCBIfam" id="TIGR01974">
    <property type="entry name" value="NDH_I_L"/>
    <property type="match status" value="1"/>
</dbReference>
<feature type="domain" description="NADH:quinone oxidoreductase/Mrp antiporter transmembrane" evidence="7">
    <location>
        <begin position="128"/>
        <end position="425"/>
    </location>
</feature>
<dbReference type="Gene3D" id="1.20.5.2700">
    <property type="match status" value="1"/>
</dbReference>
<feature type="transmembrane region" description="Helical" evidence="6">
    <location>
        <begin position="637"/>
        <end position="657"/>
    </location>
</feature>
<dbReference type="Pfam" id="PF00361">
    <property type="entry name" value="Proton_antipo_M"/>
    <property type="match status" value="1"/>
</dbReference>
<feature type="transmembrane region" description="Helical" evidence="6">
    <location>
        <begin position="428"/>
        <end position="449"/>
    </location>
</feature>